<feature type="region of interest" description="Disordered" evidence="1">
    <location>
        <begin position="1"/>
        <end position="20"/>
    </location>
</feature>
<dbReference type="EMBL" id="BSYO01000021">
    <property type="protein sequence ID" value="GMH19961.1"/>
    <property type="molecule type" value="Genomic_DNA"/>
</dbReference>
<dbReference type="InterPro" id="IPR040381">
    <property type="entry name" value="At4g14450-like"/>
</dbReference>
<dbReference type="Proteomes" id="UP001279734">
    <property type="component" value="Unassembled WGS sequence"/>
</dbReference>
<dbReference type="AlphaFoldDB" id="A0AAD3SZP0"/>
<dbReference type="PANTHER" id="PTHR33912:SF2">
    <property type="entry name" value="PUTATIVE-RELATED"/>
    <property type="match status" value="1"/>
</dbReference>
<dbReference type="GO" id="GO:0005737">
    <property type="term" value="C:cytoplasm"/>
    <property type="evidence" value="ECO:0007669"/>
    <property type="project" value="TreeGrafter"/>
</dbReference>
<dbReference type="GO" id="GO:0005634">
    <property type="term" value="C:nucleus"/>
    <property type="evidence" value="ECO:0007669"/>
    <property type="project" value="TreeGrafter"/>
</dbReference>
<accession>A0AAD3SZP0</accession>
<dbReference type="PANTHER" id="PTHR33912">
    <property type="entry name" value="OS01G0939400 PROTEIN"/>
    <property type="match status" value="1"/>
</dbReference>
<protein>
    <submittedName>
        <fullName evidence="2">Uncharacterized protein</fullName>
    </submittedName>
</protein>
<sequence>MAESSSSRRQPSRLQRRAPASIKINRSSDWNVAIPLLSPVVASPPSNRLFNQTAEIESRQGQQLPSGPEQKPAVFNKWHHPAAPFFYEPVPLSSSVRVERAWLLPD</sequence>
<evidence type="ECO:0000256" key="1">
    <source>
        <dbReference type="SAM" id="MobiDB-lite"/>
    </source>
</evidence>
<keyword evidence="3" id="KW-1185">Reference proteome</keyword>
<evidence type="ECO:0000313" key="2">
    <source>
        <dbReference type="EMBL" id="GMH19961.1"/>
    </source>
</evidence>
<evidence type="ECO:0000313" key="3">
    <source>
        <dbReference type="Proteomes" id="UP001279734"/>
    </source>
</evidence>
<gene>
    <name evidence="2" type="ORF">Nepgr_021802</name>
</gene>
<organism evidence="2 3">
    <name type="scientific">Nepenthes gracilis</name>
    <name type="common">Slender pitcher plant</name>
    <dbReference type="NCBI Taxonomy" id="150966"/>
    <lineage>
        <taxon>Eukaryota</taxon>
        <taxon>Viridiplantae</taxon>
        <taxon>Streptophyta</taxon>
        <taxon>Embryophyta</taxon>
        <taxon>Tracheophyta</taxon>
        <taxon>Spermatophyta</taxon>
        <taxon>Magnoliopsida</taxon>
        <taxon>eudicotyledons</taxon>
        <taxon>Gunneridae</taxon>
        <taxon>Pentapetalae</taxon>
        <taxon>Caryophyllales</taxon>
        <taxon>Nepenthaceae</taxon>
        <taxon>Nepenthes</taxon>
    </lineage>
</organism>
<proteinExistence type="predicted"/>
<comment type="caution">
    <text evidence="2">The sequence shown here is derived from an EMBL/GenBank/DDBJ whole genome shotgun (WGS) entry which is preliminary data.</text>
</comment>
<name>A0AAD3SZP0_NEPGR</name>
<reference evidence="2" key="1">
    <citation type="submission" date="2023-05" db="EMBL/GenBank/DDBJ databases">
        <title>Nepenthes gracilis genome sequencing.</title>
        <authorList>
            <person name="Fukushima K."/>
        </authorList>
    </citation>
    <scope>NUCLEOTIDE SEQUENCE</scope>
    <source>
        <strain evidence="2">SING2019-196</strain>
    </source>
</reference>